<evidence type="ECO:0000256" key="1">
    <source>
        <dbReference type="ARBA" id="ARBA00000085"/>
    </source>
</evidence>
<evidence type="ECO:0000259" key="8">
    <source>
        <dbReference type="PROSITE" id="PS50112"/>
    </source>
</evidence>
<dbReference type="Pfam" id="PF07536">
    <property type="entry name" value="HWE_HK"/>
    <property type="match status" value="1"/>
</dbReference>
<reference evidence="10" key="1">
    <citation type="journal article" date="2013" name="Genome Announc.">
        <title>Draft Genome Sequence of the Dimorphic Prosthecate Bacterium Brevundimonas abyssalis TAR-001T.</title>
        <authorList>
            <person name="Tsubouchi T."/>
            <person name="Nishi S."/>
            <person name="Usui K."/>
            <person name="Shimane Y."/>
            <person name="Takaki Y."/>
            <person name="Maruyama T."/>
            <person name="Hatada Y."/>
        </authorList>
    </citation>
    <scope>NUCLEOTIDE SEQUENCE [LARGE SCALE GENOMIC DNA]</scope>
    <source>
        <strain evidence="10">TAR-001</strain>
    </source>
</reference>
<sequence length="337" mass="36343">MPLNDISLARLIIENVRSHGIIGLAPDGHITAWAAGAEAITGYTRKDALGMDFAELFTPADQAAGMPRAEIDTALREGRAEDSRWHQRKDGSLFWGNGVTVDLGVGGVLAKIFRDETAAKQAEEQRVLLLNELNHRVKNTLATVQSIAEQGLRAAGVDKPVRDGLANRLIALSHAHNVLVNENWAGADLRTLICEVLAPYERDPSPIRMEGPPVRLHPSQAVSVSLACHKLATNAAKYGALSTPDGRVTIDWNLAHNGEGERFLTLLWRESGGPVVTPPKREGFGTRLIRQTFATEQGGRAQIQFPPEGAHCSLVLALKDEEAVGDGQPADPSPVRA</sequence>
<dbReference type="EC" id="2.7.13.3" evidence="2"/>
<name>A0A8E0NDC5_9CAUL</name>
<dbReference type="Pfam" id="PF13426">
    <property type="entry name" value="PAS_9"/>
    <property type="match status" value="1"/>
</dbReference>
<dbReference type="RefSeq" id="WP_021698393.1">
    <property type="nucleotide sequence ID" value="NZ_BATC01000064.1"/>
</dbReference>
<evidence type="ECO:0000256" key="5">
    <source>
        <dbReference type="ARBA" id="ARBA00022741"/>
    </source>
</evidence>
<dbReference type="GO" id="GO:0004673">
    <property type="term" value="F:protein histidine kinase activity"/>
    <property type="evidence" value="ECO:0007669"/>
    <property type="project" value="UniProtKB-EC"/>
</dbReference>
<dbReference type="CDD" id="cd00130">
    <property type="entry name" value="PAS"/>
    <property type="match status" value="1"/>
</dbReference>
<evidence type="ECO:0000256" key="3">
    <source>
        <dbReference type="ARBA" id="ARBA00022553"/>
    </source>
</evidence>
<evidence type="ECO:0000256" key="2">
    <source>
        <dbReference type="ARBA" id="ARBA00012438"/>
    </source>
</evidence>
<dbReference type="PANTHER" id="PTHR41523:SF7">
    <property type="entry name" value="HISTIDINE KINASE"/>
    <property type="match status" value="1"/>
</dbReference>
<dbReference type="InterPro" id="IPR035965">
    <property type="entry name" value="PAS-like_dom_sf"/>
</dbReference>
<evidence type="ECO:0000256" key="4">
    <source>
        <dbReference type="ARBA" id="ARBA00022679"/>
    </source>
</evidence>
<dbReference type="SMART" id="SM00091">
    <property type="entry name" value="PAS"/>
    <property type="match status" value="1"/>
</dbReference>
<evidence type="ECO:0000256" key="7">
    <source>
        <dbReference type="ARBA" id="ARBA00022840"/>
    </source>
</evidence>
<keyword evidence="6 9" id="KW-0418">Kinase</keyword>
<keyword evidence="5" id="KW-0547">Nucleotide-binding</keyword>
<dbReference type="Proteomes" id="UP000016569">
    <property type="component" value="Unassembled WGS sequence"/>
</dbReference>
<comment type="caution">
    <text evidence="9">The sequence shown here is derived from an EMBL/GenBank/DDBJ whole genome shotgun (WGS) entry which is preliminary data.</text>
</comment>
<gene>
    <name evidence="9" type="ORF">MBEBAB_2549</name>
</gene>
<keyword evidence="4" id="KW-0808">Transferase</keyword>
<evidence type="ECO:0000256" key="6">
    <source>
        <dbReference type="ARBA" id="ARBA00022777"/>
    </source>
</evidence>
<dbReference type="SMART" id="SM00911">
    <property type="entry name" value="HWE_HK"/>
    <property type="match status" value="1"/>
</dbReference>
<dbReference type="SUPFAM" id="SSF55785">
    <property type="entry name" value="PYP-like sensor domain (PAS domain)"/>
    <property type="match status" value="1"/>
</dbReference>
<dbReference type="InterPro" id="IPR011102">
    <property type="entry name" value="Sig_transdc_His_kinase_HWE"/>
</dbReference>
<dbReference type="PROSITE" id="PS50112">
    <property type="entry name" value="PAS"/>
    <property type="match status" value="1"/>
</dbReference>
<dbReference type="Gene3D" id="3.30.450.20">
    <property type="entry name" value="PAS domain"/>
    <property type="match status" value="1"/>
</dbReference>
<proteinExistence type="predicted"/>
<evidence type="ECO:0000313" key="10">
    <source>
        <dbReference type="Proteomes" id="UP000016569"/>
    </source>
</evidence>
<keyword evidence="7" id="KW-0067">ATP-binding</keyword>
<evidence type="ECO:0000313" key="9">
    <source>
        <dbReference type="EMBL" id="GAD60299.1"/>
    </source>
</evidence>
<organism evidence="9 10">
    <name type="scientific">Brevundimonas abyssalis TAR-001</name>
    <dbReference type="NCBI Taxonomy" id="1391729"/>
    <lineage>
        <taxon>Bacteria</taxon>
        <taxon>Pseudomonadati</taxon>
        <taxon>Pseudomonadota</taxon>
        <taxon>Alphaproteobacteria</taxon>
        <taxon>Caulobacterales</taxon>
        <taxon>Caulobacteraceae</taxon>
        <taxon>Brevundimonas</taxon>
    </lineage>
</organism>
<dbReference type="InterPro" id="IPR036890">
    <property type="entry name" value="HATPase_C_sf"/>
</dbReference>
<comment type="catalytic activity">
    <reaction evidence="1">
        <text>ATP + protein L-histidine = ADP + protein N-phospho-L-histidine.</text>
        <dbReference type="EC" id="2.7.13.3"/>
    </reaction>
</comment>
<dbReference type="OrthoDB" id="7185134at2"/>
<keyword evidence="10" id="KW-1185">Reference proteome</keyword>
<protein>
    <recommendedName>
        <fullName evidence="2">histidine kinase</fullName>
        <ecNumber evidence="2">2.7.13.3</ecNumber>
    </recommendedName>
</protein>
<dbReference type="AlphaFoldDB" id="A0A8E0NDC5"/>
<dbReference type="NCBIfam" id="TIGR00229">
    <property type="entry name" value="sensory_box"/>
    <property type="match status" value="1"/>
</dbReference>
<feature type="domain" description="PAS" evidence="8">
    <location>
        <begin position="5"/>
        <end position="78"/>
    </location>
</feature>
<dbReference type="InterPro" id="IPR000014">
    <property type="entry name" value="PAS"/>
</dbReference>
<dbReference type="PANTHER" id="PTHR41523">
    <property type="entry name" value="TWO-COMPONENT SYSTEM SENSOR PROTEIN"/>
    <property type="match status" value="1"/>
</dbReference>
<accession>A0A8E0NDC5</accession>
<keyword evidence="3" id="KW-0597">Phosphoprotein</keyword>
<dbReference type="GO" id="GO:0005524">
    <property type="term" value="F:ATP binding"/>
    <property type="evidence" value="ECO:0007669"/>
    <property type="project" value="UniProtKB-KW"/>
</dbReference>
<dbReference type="EMBL" id="BATC01000064">
    <property type="protein sequence ID" value="GAD60299.1"/>
    <property type="molecule type" value="Genomic_DNA"/>
</dbReference>
<dbReference type="Gene3D" id="3.30.565.10">
    <property type="entry name" value="Histidine kinase-like ATPase, C-terminal domain"/>
    <property type="match status" value="1"/>
</dbReference>